<gene>
    <name evidence="2" type="ORF">QO005_000895</name>
</gene>
<feature type="domain" description="Heme NO-binding" evidence="1">
    <location>
        <begin position="2"/>
        <end position="160"/>
    </location>
</feature>
<dbReference type="InterPro" id="IPR024096">
    <property type="entry name" value="NO_sig/Golgi_transp_ligand-bd"/>
</dbReference>
<dbReference type="Gene3D" id="3.90.1520.10">
    <property type="entry name" value="H-NOX domain"/>
    <property type="match status" value="1"/>
</dbReference>
<proteinExistence type="predicted"/>
<dbReference type="Proteomes" id="UP001235269">
    <property type="component" value="Unassembled WGS sequence"/>
</dbReference>
<sequence>MKGIVFTEFLQFVGDVWDEDMADDLIEASNLPSGGAYTSVGTYDHREMVSLISALSARTDMSLEDLLFRFGEHLAGRFAALFPVFFERVPSLFDFLDSIDAHIHVEVLKLYPDAELPRFETLERHRDRMSMLYTSTRHMEALAVGLIHGAARHFGVEVAVAARAEGPQSTVLDIGLSR</sequence>
<reference evidence="2 3" key="1">
    <citation type="submission" date="2023-07" db="EMBL/GenBank/DDBJ databases">
        <title>Genomic Encyclopedia of Type Strains, Phase IV (KMG-IV): sequencing the most valuable type-strain genomes for metagenomic binning, comparative biology and taxonomic classification.</title>
        <authorList>
            <person name="Goeker M."/>
        </authorList>
    </citation>
    <scope>NUCLEOTIDE SEQUENCE [LARGE SCALE GENOMIC DNA]</scope>
    <source>
        <strain evidence="2 3">DSM 100301</strain>
    </source>
</reference>
<keyword evidence="3" id="KW-1185">Reference proteome</keyword>
<dbReference type="InterPro" id="IPR038158">
    <property type="entry name" value="H-NOX_domain_sf"/>
</dbReference>
<evidence type="ECO:0000259" key="1">
    <source>
        <dbReference type="Pfam" id="PF07700"/>
    </source>
</evidence>
<dbReference type="Pfam" id="PF07700">
    <property type="entry name" value="HNOB"/>
    <property type="match status" value="1"/>
</dbReference>
<name>A0ABU0IAA0_9HYPH</name>
<accession>A0ABU0IAA0</accession>
<evidence type="ECO:0000313" key="3">
    <source>
        <dbReference type="Proteomes" id="UP001235269"/>
    </source>
</evidence>
<dbReference type="EMBL" id="JAUSWH010000002">
    <property type="protein sequence ID" value="MDQ0454568.1"/>
    <property type="molecule type" value="Genomic_DNA"/>
</dbReference>
<comment type="caution">
    <text evidence="2">The sequence shown here is derived from an EMBL/GenBank/DDBJ whole genome shotgun (WGS) entry which is preliminary data.</text>
</comment>
<protein>
    <recommendedName>
        <fullName evidence="1">Heme NO-binding domain-containing protein</fullName>
    </recommendedName>
</protein>
<evidence type="ECO:0000313" key="2">
    <source>
        <dbReference type="EMBL" id="MDQ0454568.1"/>
    </source>
</evidence>
<dbReference type="RefSeq" id="WP_307156776.1">
    <property type="nucleotide sequence ID" value="NZ_JAUSWH010000002.1"/>
</dbReference>
<organism evidence="2 3">
    <name type="scientific">Rhizobium paknamense</name>
    <dbReference type="NCBI Taxonomy" id="1206817"/>
    <lineage>
        <taxon>Bacteria</taxon>
        <taxon>Pseudomonadati</taxon>
        <taxon>Pseudomonadota</taxon>
        <taxon>Alphaproteobacteria</taxon>
        <taxon>Hyphomicrobiales</taxon>
        <taxon>Rhizobiaceae</taxon>
        <taxon>Rhizobium/Agrobacterium group</taxon>
        <taxon>Rhizobium</taxon>
    </lineage>
</organism>
<dbReference type="SUPFAM" id="SSF111126">
    <property type="entry name" value="Ligand-binding domain in the NO signalling and Golgi transport"/>
    <property type="match status" value="1"/>
</dbReference>
<dbReference type="InterPro" id="IPR011644">
    <property type="entry name" value="Heme_NO-bd"/>
</dbReference>